<reference evidence="7 8" key="1">
    <citation type="submission" date="2019-09" db="EMBL/GenBank/DDBJ databases">
        <title>YIM 48816 draft genome.</title>
        <authorList>
            <person name="Jiang L."/>
        </authorList>
    </citation>
    <scope>NUCLEOTIDE SEQUENCE [LARGE SCALE GENOMIC DNA]</scope>
    <source>
        <strain evidence="7 8">YIM 48816</strain>
    </source>
</reference>
<evidence type="ECO:0000256" key="3">
    <source>
        <dbReference type="PIRSR" id="PIRSR004848-1"/>
    </source>
</evidence>
<feature type="compositionally biased region" description="Low complexity" evidence="5">
    <location>
        <begin position="10"/>
        <end position="30"/>
    </location>
</feature>
<name>A0A6L3T045_9HYPH</name>
<feature type="modified residue" description="N6-(pyridoxal phosphate)lysine" evidence="2 3">
    <location>
        <position position="70"/>
    </location>
</feature>
<evidence type="ECO:0000256" key="4">
    <source>
        <dbReference type="RuleBase" id="RU004514"/>
    </source>
</evidence>
<organism evidence="7 8">
    <name type="scientific">Methylobacterium soli</name>
    <dbReference type="NCBI Taxonomy" id="553447"/>
    <lineage>
        <taxon>Bacteria</taxon>
        <taxon>Pseudomonadati</taxon>
        <taxon>Pseudomonadota</taxon>
        <taxon>Alphaproteobacteria</taxon>
        <taxon>Hyphomicrobiales</taxon>
        <taxon>Methylobacteriaceae</taxon>
        <taxon>Methylobacterium</taxon>
    </lineage>
</organism>
<dbReference type="InterPro" id="IPR011078">
    <property type="entry name" value="PyrdxlP_homeostasis"/>
</dbReference>
<dbReference type="EMBL" id="VZZK01000010">
    <property type="protein sequence ID" value="KAB1079079.1"/>
    <property type="molecule type" value="Genomic_DNA"/>
</dbReference>
<dbReference type="RefSeq" id="WP_151000244.1">
    <property type="nucleotide sequence ID" value="NZ_BPQY01000469.1"/>
</dbReference>
<dbReference type="CDD" id="cd00635">
    <property type="entry name" value="PLPDE_III_YBL036c_like"/>
    <property type="match status" value="1"/>
</dbReference>
<accession>A0A6L3T045</accession>
<evidence type="ECO:0000259" key="6">
    <source>
        <dbReference type="Pfam" id="PF01168"/>
    </source>
</evidence>
<keyword evidence="8" id="KW-1185">Reference proteome</keyword>
<feature type="region of interest" description="Disordered" evidence="5">
    <location>
        <begin position="1"/>
        <end position="30"/>
    </location>
</feature>
<keyword evidence="1 2" id="KW-0663">Pyridoxal phosphate</keyword>
<dbReference type="Gene3D" id="3.20.20.10">
    <property type="entry name" value="Alanine racemase"/>
    <property type="match status" value="1"/>
</dbReference>
<evidence type="ECO:0000256" key="2">
    <source>
        <dbReference type="HAMAP-Rule" id="MF_02087"/>
    </source>
</evidence>
<gene>
    <name evidence="7" type="ORF">F6X53_11910</name>
</gene>
<evidence type="ECO:0000313" key="7">
    <source>
        <dbReference type="EMBL" id="KAB1079079.1"/>
    </source>
</evidence>
<feature type="domain" description="Alanine racemase N-terminal" evidence="6">
    <location>
        <begin position="57"/>
        <end position="254"/>
    </location>
</feature>
<dbReference type="PIRSF" id="PIRSF004848">
    <property type="entry name" value="YBL036c_PLPDEIII"/>
    <property type="match status" value="1"/>
</dbReference>
<dbReference type="SUPFAM" id="SSF51419">
    <property type="entry name" value="PLP-binding barrel"/>
    <property type="match status" value="1"/>
</dbReference>
<dbReference type="FunFam" id="3.20.20.10:FF:000018">
    <property type="entry name" value="Pyridoxal phosphate homeostasis protein"/>
    <property type="match status" value="1"/>
</dbReference>
<comment type="cofactor">
    <cofactor evidence="3">
        <name>pyridoxal 5'-phosphate</name>
        <dbReference type="ChEBI" id="CHEBI:597326"/>
    </cofactor>
</comment>
<evidence type="ECO:0000256" key="5">
    <source>
        <dbReference type="SAM" id="MobiDB-lite"/>
    </source>
</evidence>
<dbReference type="NCBIfam" id="TIGR00044">
    <property type="entry name" value="YggS family pyridoxal phosphate-dependent enzyme"/>
    <property type="match status" value="1"/>
</dbReference>
<evidence type="ECO:0000256" key="1">
    <source>
        <dbReference type="ARBA" id="ARBA00022898"/>
    </source>
</evidence>
<proteinExistence type="inferred from homology"/>
<dbReference type="OrthoDB" id="9804072at2"/>
<dbReference type="GO" id="GO:0030170">
    <property type="term" value="F:pyridoxal phosphate binding"/>
    <property type="evidence" value="ECO:0007669"/>
    <property type="project" value="UniProtKB-UniRule"/>
</dbReference>
<dbReference type="Proteomes" id="UP000474159">
    <property type="component" value="Unassembled WGS sequence"/>
</dbReference>
<dbReference type="InterPro" id="IPR001608">
    <property type="entry name" value="Ala_racemase_N"/>
</dbReference>
<dbReference type="PANTHER" id="PTHR10146">
    <property type="entry name" value="PROLINE SYNTHETASE CO-TRANSCRIBED BACTERIAL HOMOLOG PROTEIN"/>
    <property type="match status" value="1"/>
</dbReference>
<comment type="caution">
    <text evidence="7">The sequence shown here is derived from an EMBL/GenBank/DDBJ whole genome shotgun (WGS) entry which is preliminary data.</text>
</comment>
<comment type="function">
    <text evidence="2">Pyridoxal 5'-phosphate (PLP)-binding protein, which is involved in PLP homeostasis.</text>
</comment>
<dbReference type="HAMAP" id="MF_02087">
    <property type="entry name" value="PLP_homeostasis"/>
    <property type="match status" value="1"/>
</dbReference>
<protein>
    <recommendedName>
        <fullName evidence="2">Pyridoxal phosphate homeostasis protein</fullName>
        <shortName evidence="2">PLP homeostasis protein</shortName>
    </recommendedName>
</protein>
<comment type="similarity">
    <text evidence="2 4">Belongs to the pyridoxal phosphate-binding protein YggS/PROSC family.</text>
</comment>
<sequence>MSETPSETETLPAAVAPQAGAPQAGATGGAAPVGVADVAAGLAEVRAGIRRAAEDCERAPGDVHLIAVSKTVPADAILPALEAGQRLFGENYVQESKAKWPDLKARYPDVELHLVGPLQSNKAREAVELFDVIHSLDRLSLAAALAKEIARSGRNPTLLIQVNTGDEPQKGGISPAQLDTLLAECRDTHGLAINGLMCIPPAEDPPSAHFALLARIARTHNLPILSMGMSADYPAAIQMGATHVRVGTAIFGARARKD</sequence>
<dbReference type="AlphaFoldDB" id="A0A6L3T045"/>
<dbReference type="Pfam" id="PF01168">
    <property type="entry name" value="Ala_racemase_N"/>
    <property type="match status" value="1"/>
</dbReference>
<dbReference type="PANTHER" id="PTHR10146:SF14">
    <property type="entry name" value="PYRIDOXAL PHOSPHATE HOMEOSTASIS PROTEIN"/>
    <property type="match status" value="1"/>
</dbReference>
<evidence type="ECO:0000313" key="8">
    <source>
        <dbReference type="Proteomes" id="UP000474159"/>
    </source>
</evidence>
<dbReference type="InterPro" id="IPR029066">
    <property type="entry name" value="PLP-binding_barrel"/>
</dbReference>